<feature type="region of interest" description="Disordered" evidence="1">
    <location>
        <begin position="264"/>
        <end position="464"/>
    </location>
</feature>
<feature type="compositionally biased region" description="Low complexity" evidence="1">
    <location>
        <begin position="174"/>
        <end position="194"/>
    </location>
</feature>
<feature type="compositionally biased region" description="Polar residues" evidence="1">
    <location>
        <begin position="69"/>
        <end position="78"/>
    </location>
</feature>
<reference evidence="2 3" key="1">
    <citation type="submission" date="2013-03" db="EMBL/GenBank/DDBJ databases">
        <title>The Genome Sequence of Cladophialophora yegresii CBS 114405.</title>
        <authorList>
            <consortium name="The Broad Institute Genomics Platform"/>
            <person name="Cuomo C."/>
            <person name="de Hoog S."/>
            <person name="Gorbushina A."/>
            <person name="Walker B."/>
            <person name="Young S.K."/>
            <person name="Zeng Q."/>
            <person name="Gargeya S."/>
            <person name="Fitzgerald M."/>
            <person name="Haas B."/>
            <person name="Abouelleil A."/>
            <person name="Allen A.W."/>
            <person name="Alvarado L."/>
            <person name="Arachchi H.M."/>
            <person name="Berlin A.M."/>
            <person name="Chapman S.B."/>
            <person name="Gainer-Dewar J."/>
            <person name="Goldberg J."/>
            <person name="Griggs A."/>
            <person name="Gujja S."/>
            <person name="Hansen M."/>
            <person name="Howarth C."/>
            <person name="Imamovic A."/>
            <person name="Ireland A."/>
            <person name="Larimer J."/>
            <person name="McCowan C."/>
            <person name="Murphy C."/>
            <person name="Pearson M."/>
            <person name="Poon T.W."/>
            <person name="Priest M."/>
            <person name="Roberts A."/>
            <person name="Saif S."/>
            <person name="Shea T."/>
            <person name="Sisk P."/>
            <person name="Sykes S."/>
            <person name="Wortman J."/>
            <person name="Nusbaum C."/>
            <person name="Birren B."/>
        </authorList>
    </citation>
    <scope>NUCLEOTIDE SEQUENCE [LARGE SCALE GENOMIC DNA]</scope>
    <source>
        <strain evidence="2 3">CBS 114405</strain>
    </source>
</reference>
<gene>
    <name evidence="2" type="ORF">A1O7_09290</name>
</gene>
<organism evidence="2 3">
    <name type="scientific">Cladophialophora yegresii CBS 114405</name>
    <dbReference type="NCBI Taxonomy" id="1182544"/>
    <lineage>
        <taxon>Eukaryota</taxon>
        <taxon>Fungi</taxon>
        <taxon>Dikarya</taxon>
        <taxon>Ascomycota</taxon>
        <taxon>Pezizomycotina</taxon>
        <taxon>Eurotiomycetes</taxon>
        <taxon>Chaetothyriomycetidae</taxon>
        <taxon>Chaetothyriales</taxon>
        <taxon>Herpotrichiellaceae</taxon>
        <taxon>Cladophialophora</taxon>
    </lineage>
</organism>
<feature type="compositionally biased region" description="Low complexity" evidence="1">
    <location>
        <begin position="145"/>
        <end position="164"/>
    </location>
</feature>
<dbReference type="RefSeq" id="XP_007761468.1">
    <property type="nucleotide sequence ID" value="XM_007763278.1"/>
</dbReference>
<dbReference type="VEuPathDB" id="FungiDB:A1O7_09290"/>
<evidence type="ECO:0000313" key="2">
    <source>
        <dbReference type="EMBL" id="EXJ53953.1"/>
    </source>
</evidence>
<dbReference type="eggNOG" id="ENOG502SAXX">
    <property type="taxonomic scope" value="Eukaryota"/>
</dbReference>
<feature type="region of interest" description="Disordered" evidence="1">
    <location>
        <begin position="1"/>
        <end position="210"/>
    </location>
</feature>
<evidence type="ECO:0000256" key="1">
    <source>
        <dbReference type="SAM" id="MobiDB-lite"/>
    </source>
</evidence>
<dbReference type="OrthoDB" id="2402960at2759"/>
<feature type="compositionally biased region" description="Polar residues" evidence="1">
    <location>
        <begin position="29"/>
        <end position="38"/>
    </location>
</feature>
<feature type="compositionally biased region" description="Basic and acidic residues" evidence="1">
    <location>
        <begin position="264"/>
        <end position="275"/>
    </location>
</feature>
<feature type="compositionally biased region" description="Low complexity" evidence="1">
    <location>
        <begin position="54"/>
        <end position="68"/>
    </location>
</feature>
<feature type="compositionally biased region" description="Gly residues" evidence="1">
    <location>
        <begin position="364"/>
        <end position="373"/>
    </location>
</feature>
<proteinExistence type="predicted"/>
<dbReference type="HOGENOM" id="CLU_043406_0_0_1"/>
<protein>
    <submittedName>
        <fullName evidence="2">Uncharacterized protein</fullName>
    </submittedName>
</protein>
<dbReference type="EMBL" id="AMGW01000007">
    <property type="protein sequence ID" value="EXJ53953.1"/>
    <property type="molecule type" value="Genomic_DNA"/>
</dbReference>
<feature type="compositionally biased region" description="Low complexity" evidence="1">
    <location>
        <begin position="112"/>
        <end position="133"/>
    </location>
</feature>
<name>W9VER5_9EURO</name>
<dbReference type="AlphaFoldDB" id="W9VER5"/>
<feature type="compositionally biased region" description="Gly residues" evidence="1">
    <location>
        <begin position="303"/>
        <end position="321"/>
    </location>
</feature>
<accession>W9VER5</accession>
<comment type="caution">
    <text evidence="2">The sequence shown here is derived from an EMBL/GenBank/DDBJ whole genome shotgun (WGS) entry which is preliminary data.</text>
</comment>
<dbReference type="STRING" id="1182544.W9VER5"/>
<dbReference type="Proteomes" id="UP000019473">
    <property type="component" value="Unassembled WGS sequence"/>
</dbReference>
<dbReference type="GeneID" id="19183853"/>
<evidence type="ECO:0000313" key="3">
    <source>
        <dbReference type="Proteomes" id="UP000019473"/>
    </source>
</evidence>
<feature type="compositionally biased region" description="Basic and acidic residues" evidence="1">
    <location>
        <begin position="282"/>
        <end position="296"/>
    </location>
</feature>
<keyword evidence="3" id="KW-1185">Reference proteome</keyword>
<feature type="compositionally biased region" description="Basic and acidic residues" evidence="1">
    <location>
        <begin position="330"/>
        <end position="342"/>
    </location>
</feature>
<sequence>MEDFSQSRGDDDLFDDEIIPIENAPSPSPENMATQLEQVSLEPAAPASVPPPIEAITAAIPAPQAATTSNDAPTSSFRQKPRGRGSQQGARGGGGRPRKAATSAGLEESKWATPSTADSTRSTTRATSTVPAVKSHPQPQPQPQPQALEPAQPQPETTTTEPAGPQQPAPAPAPTSASAADDRATASASPSAVPAKPPAVRGDRTLTGGLARVKLTDEQLTAKLAAAKERSQNVAAAHARAQADAASFQERERIATEKRAVANKERRVMEGEREKNRLRKLGNREGREWDRDKEDVNPSAAGGRRGGGGGGGYAEYGGRGFTGAAPSTDDDLRQYEWHDGARGRGTGRGRGGRGGGGRDRGRGRGGAARGGSGPQQQQQQQPDTSAEVEFPALPGSGAGSSSAAKAPQPHPNTKAPASAKDTTQKPSPRRWDSGGAGAGGGTWADQVESSELDAENADNPKTFW</sequence>